<evidence type="ECO:0000313" key="4">
    <source>
        <dbReference type="EMBL" id="KAK3024895.1"/>
    </source>
</evidence>
<keyword evidence="1" id="KW-0677">Repeat</keyword>
<dbReference type="PANTHER" id="PTHR32410">
    <property type="entry name" value="CYSTEINE/HISTIDINE-RICH C1 DOMAIN FAMILY PROTEIN"/>
    <property type="match status" value="1"/>
</dbReference>
<gene>
    <name evidence="4" type="ORF">RJ639_044032</name>
</gene>
<feature type="compositionally biased region" description="Basic and acidic residues" evidence="2">
    <location>
        <begin position="1"/>
        <end position="12"/>
    </location>
</feature>
<dbReference type="PANTHER" id="PTHR32410:SF216">
    <property type="entry name" value="PHORBOL-ESTER_DAG-TYPE DOMAIN-CONTAINING PROTEIN"/>
    <property type="match status" value="1"/>
</dbReference>
<dbReference type="InterPro" id="IPR013087">
    <property type="entry name" value="Znf_C2H2_type"/>
</dbReference>
<evidence type="ECO:0000256" key="1">
    <source>
        <dbReference type="ARBA" id="ARBA00022737"/>
    </source>
</evidence>
<sequence>MAVEYQWHDHPLQLRSILSDSEPNASSASNPSQGTTTNAPKPTATSPSSSPASNYPSSPSTPSTHHTPSPSSSIHPTTPPATNARPPTPTLPTAAPPVPSFYTYTVPRNRGTSLTKSTTSLLHFQQIPQVGSCHLSATYVAMMASASTCNERAAHLCSLANEIHQHPLTLSRKRPYSTSCKACGNECTGTVFECEACDLVLDFKRALLPHTVRHRCHVDPLRLMLVGVGDDESDEFYCDACEQRRDPTHWVYYFKECEFSAHMNL</sequence>
<feature type="domain" description="C2H2-type" evidence="3">
    <location>
        <begin position="194"/>
        <end position="214"/>
    </location>
</feature>
<dbReference type="AlphaFoldDB" id="A0AA88WG32"/>
<comment type="caution">
    <text evidence="4">The sequence shown here is derived from an EMBL/GenBank/DDBJ whole genome shotgun (WGS) entry which is preliminary data.</text>
</comment>
<evidence type="ECO:0000256" key="2">
    <source>
        <dbReference type="SAM" id="MobiDB-lite"/>
    </source>
</evidence>
<proteinExistence type="predicted"/>
<evidence type="ECO:0000259" key="3">
    <source>
        <dbReference type="PROSITE" id="PS00028"/>
    </source>
</evidence>
<dbReference type="InterPro" id="IPR004146">
    <property type="entry name" value="DC1"/>
</dbReference>
<feature type="compositionally biased region" description="Low complexity" evidence="2">
    <location>
        <begin position="19"/>
        <end position="85"/>
    </location>
</feature>
<feature type="region of interest" description="Disordered" evidence="2">
    <location>
        <begin position="1"/>
        <end position="96"/>
    </location>
</feature>
<dbReference type="SUPFAM" id="SSF57889">
    <property type="entry name" value="Cysteine-rich domain"/>
    <property type="match status" value="1"/>
</dbReference>
<name>A0AA88WG32_9ASTE</name>
<evidence type="ECO:0000313" key="5">
    <source>
        <dbReference type="Proteomes" id="UP001188597"/>
    </source>
</evidence>
<keyword evidence="5" id="KW-1185">Reference proteome</keyword>
<accession>A0AA88WG32</accession>
<dbReference type="Proteomes" id="UP001188597">
    <property type="component" value="Unassembled WGS sequence"/>
</dbReference>
<feature type="compositionally biased region" description="Pro residues" evidence="2">
    <location>
        <begin position="86"/>
        <end position="96"/>
    </location>
</feature>
<dbReference type="PROSITE" id="PS00028">
    <property type="entry name" value="ZINC_FINGER_C2H2_1"/>
    <property type="match status" value="1"/>
</dbReference>
<organism evidence="4 5">
    <name type="scientific">Escallonia herrerae</name>
    <dbReference type="NCBI Taxonomy" id="1293975"/>
    <lineage>
        <taxon>Eukaryota</taxon>
        <taxon>Viridiplantae</taxon>
        <taxon>Streptophyta</taxon>
        <taxon>Embryophyta</taxon>
        <taxon>Tracheophyta</taxon>
        <taxon>Spermatophyta</taxon>
        <taxon>Magnoliopsida</taxon>
        <taxon>eudicotyledons</taxon>
        <taxon>Gunneridae</taxon>
        <taxon>Pentapetalae</taxon>
        <taxon>asterids</taxon>
        <taxon>campanulids</taxon>
        <taxon>Escalloniales</taxon>
        <taxon>Escalloniaceae</taxon>
        <taxon>Escallonia</taxon>
    </lineage>
</organism>
<dbReference type="EMBL" id="JAVXUP010000576">
    <property type="protein sequence ID" value="KAK3024895.1"/>
    <property type="molecule type" value="Genomic_DNA"/>
</dbReference>
<protein>
    <recommendedName>
        <fullName evidence="3">C2H2-type domain-containing protein</fullName>
    </recommendedName>
</protein>
<dbReference type="InterPro" id="IPR053192">
    <property type="entry name" value="Vacuole_Formation_Reg"/>
</dbReference>
<reference evidence="4" key="1">
    <citation type="submission" date="2022-12" db="EMBL/GenBank/DDBJ databases">
        <title>Draft genome assemblies for two species of Escallonia (Escalloniales).</title>
        <authorList>
            <person name="Chanderbali A."/>
            <person name="Dervinis C."/>
            <person name="Anghel I."/>
            <person name="Soltis D."/>
            <person name="Soltis P."/>
            <person name="Zapata F."/>
        </authorList>
    </citation>
    <scope>NUCLEOTIDE SEQUENCE</scope>
    <source>
        <strain evidence="4">UCBG64.0493</strain>
        <tissue evidence="4">Leaf</tissue>
    </source>
</reference>
<dbReference type="InterPro" id="IPR046349">
    <property type="entry name" value="C1-like_sf"/>
</dbReference>
<dbReference type="Pfam" id="PF03107">
    <property type="entry name" value="C1_2"/>
    <property type="match status" value="1"/>
</dbReference>